<dbReference type="CDD" id="cd04301">
    <property type="entry name" value="NAT_SF"/>
    <property type="match status" value="1"/>
</dbReference>
<sequence>MPVVIVRPATVEDAEALAVVHVRSWQEAYRGMVPQEYLDQLDPFRRRQAWRRRIEDAPAPAGTLVAEREDDGVLGFVSVSPSRDPDLDPGLVGEVQAVYLLPEYWGQGVGQLLMAAGLRRLGEAGYHEVALWVLETNWRARRFYEAGGWRVDGSTKTDSSRGFPLTEVRYRRRRSTG</sequence>
<reference evidence="4" key="1">
    <citation type="submission" date="2020-08" db="EMBL/GenBank/DDBJ databases">
        <title>Whole genome shotgun sequence of Polymorphospora rubra NBRC 101157.</title>
        <authorList>
            <person name="Komaki H."/>
            <person name="Tamura T."/>
        </authorList>
    </citation>
    <scope>NUCLEOTIDE SEQUENCE</scope>
    <source>
        <strain evidence="4">NBRC 101157</strain>
    </source>
</reference>
<accession>A0A810N719</accession>
<evidence type="ECO:0000313" key="5">
    <source>
        <dbReference type="Proteomes" id="UP000680866"/>
    </source>
</evidence>
<dbReference type="SUPFAM" id="SSF55729">
    <property type="entry name" value="Acyl-CoA N-acyltransferases (Nat)"/>
    <property type="match status" value="1"/>
</dbReference>
<keyword evidence="2" id="KW-0012">Acyltransferase</keyword>
<protein>
    <submittedName>
        <fullName evidence="4">N-acetyltransferase</fullName>
    </submittedName>
</protein>
<dbReference type="AlphaFoldDB" id="A0A810N719"/>
<dbReference type="PANTHER" id="PTHR43877:SF2">
    <property type="entry name" value="AMINOALKYLPHOSPHONATE N-ACETYLTRANSFERASE-RELATED"/>
    <property type="match status" value="1"/>
</dbReference>
<dbReference type="Proteomes" id="UP000680866">
    <property type="component" value="Chromosome"/>
</dbReference>
<feature type="domain" description="N-acetyltransferase" evidence="3">
    <location>
        <begin position="4"/>
        <end position="177"/>
    </location>
</feature>
<dbReference type="PANTHER" id="PTHR43877">
    <property type="entry name" value="AMINOALKYLPHOSPHONATE N-ACETYLTRANSFERASE-RELATED-RELATED"/>
    <property type="match status" value="1"/>
</dbReference>
<dbReference type="RefSeq" id="WP_212816892.1">
    <property type="nucleotide sequence ID" value="NZ_AP023359.1"/>
</dbReference>
<evidence type="ECO:0000313" key="4">
    <source>
        <dbReference type="EMBL" id="BCJ67578.1"/>
    </source>
</evidence>
<dbReference type="Pfam" id="PF00583">
    <property type="entry name" value="Acetyltransf_1"/>
    <property type="match status" value="1"/>
</dbReference>
<dbReference type="InterPro" id="IPR000182">
    <property type="entry name" value="GNAT_dom"/>
</dbReference>
<proteinExistence type="predicted"/>
<dbReference type="GO" id="GO:0016747">
    <property type="term" value="F:acyltransferase activity, transferring groups other than amino-acyl groups"/>
    <property type="evidence" value="ECO:0007669"/>
    <property type="project" value="InterPro"/>
</dbReference>
<keyword evidence="5" id="KW-1185">Reference proteome</keyword>
<dbReference type="InterPro" id="IPR050832">
    <property type="entry name" value="Bact_Acetyltransf"/>
</dbReference>
<dbReference type="KEGG" id="pry:Prubr_45990"/>
<evidence type="ECO:0000256" key="1">
    <source>
        <dbReference type="ARBA" id="ARBA00022679"/>
    </source>
</evidence>
<gene>
    <name evidence="4" type="ORF">Prubr_45990</name>
</gene>
<evidence type="ECO:0000259" key="3">
    <source>
        <dbReference type="PROSITE" id="PS51186"/>
    </source>
</evidence>
<evidence type="ECO:0000256" key="2">
    <source>
        <dbReference type="ARBA" id="ARBA00023315"/>
    </source>
</evidence>
<dbReference type="EMBL" id="AP023359">
    <property type="protein sequence ID" value="BCJ67578.1"/>
    <property type="molecule type" value="Genomic_DNA"/>
</dbReference>
<dbReference type="InterPro" id="IPR016181">
    <property type="entry name" value="Acyl_CoA_acyltransferase"/>
</dbReference>
<organism evidence="4 5">
    <name type="scientific">Polymorphospora rubra</name>
    <dbReference type="NCBI Taxonomy" id="338584"/>
    <lineage>
        <taxon>Bacteria</taxon>
        <taxon>Bacillati</taxon>
        <taxon>Actinomycetota</taxon>
        <taxon>Actinomycetes</taxon>
        <taxon>Micromonosporales</taxon>
        <taxon>Micromonosporaceae</taxon>
        <taxon>Polymorphospora</taxon>
    </lineage>
</organism>
<dbReference type="PROSITE" id="PS51186">
    <property type="entry name" value="GNAT"/>
    <property type="match status" value="1"/>
</dbReference>
<keyword evidence="1" id="KW-0808">Transferase</keyword>
<dbReference type="Gene3D" id="3.40.630.30">
    <property type="match status" value="1"/>
</dbReference>
<name>A0A810N719_9ACTN</name>